<dbReference type="InterPro" id="IPR001509">
    <property type="entry name" value="Epimerase_deHydtase"/>
</dbReference>
<comment type="pathway">
    <text evidence="1">Bacterial outer membrane biogenesis; LPS O-antigen biosynthesis.</text>
</comment>
<feature type="domain" description="NAD-dependent epimerase/dehydratase" evidence="3">
    <location>
        <begin position="6"/>
        <end position="238"/>
    </location>
</feature>
<dbReference type="Proteomes" id="UP000031971">
    <property type="component" value="Unassembled WGS sequence"/>
</dbReference>
<comment type="similarity">
    <text evidence="2">Belongs to the NAD(P)-dependent epimerase/dehydratase family.</text>
</comment>
<dbReference type="PANTHER" id="PTHR43000">
    <property type="entry name" value="DTDP-D-GLUCOSE 4,6-DEHYDRATASE-RELATED"/>
    <property type="match status" value="1"/>
</dbReference>
<protein>
    <submittedName>
        <fullName evidence="4">UDP-glucose 4-epimerase</fullName>
    </submittedName>
</protein>
<keyword evidence="5" id="KW-1185">Reference proteome</keyword>
<evidence type="ECO:0000259" key="3">
    <source>
        <dbReference type="Pfam" id="PF01370"/>
    </source>
</evidence>
<dbReference type="RefSeq" id="WP_009871298.1">
    <property type="nucleotide sequence ID" value="NZ_JXSL01000030.1"/>
</dbReference>
<evidence type="ECO:0000256" key="1">
    <source>
        <dbReference type="ARBA" id="ARBA00005125"/>
    </source>
</evidence>
<dbReference type="STRING" id="272627.CCC_00846"/>
<gene>
    <name evidence="4" type="ORF">CCC_00846</name>
</gene>
<comment type="caution">
    <text evidence="4">The sequence shown here is derived from an EMBL/GenBank/DDBJ whole genome shotgun (WGS) entry which is preliminary data.</text>
</comment>
<dbReference type="SUPFAM" id="SSF51735">
    <property type="entry name" value="NAD(P)-binding Rossmann-fold domains"/>
    <property type="match status" value="1"/>
</dbReference>
<dbReference type="EMBL" id="JXSL01000030">
    <property type="protein sequence ID" value="KIL97785.1"/>
    <property type="molecule type" value="Genomic_DNA"/>
</dbReference>
<sequence length="299" mass="31403">MNPSVALVTGAAGFLGSHTIEALLAQGHRVRGLDLPGARFEDSLGALLDHPGLSLDKRDLLDIPADDPIFAGVDVIYHCAGIADHVPSLQVPERYMQANVMAVVRVLEAARHHKVRKVINASSAAVYGIAAAPTAEDHPINPVNPYGLTKWMAEEACAHWSKVFGVATLSFRIFNCYGPRATASGPIGFFLKKAAAGEALTVTGDGTQERDFIHVSDVVAAFLAGAASEKSSAAYNLGSGRPETVNRLAELVGGAITYIPARPGEPKVILADTTRIRAELGWEPKVSLAAGIAALKTVG</sequence>
<dbReference type="Gene3D" id="3.40.50.720">
    <property type="entry name" value="NAD(P)-binding Rossmann-like Domain"/>
    <property type="match status" value="1"/>
</dbReference>
<accession>A0A0C2YST7</accession>
<dbReference type="AlphaFoldDB" id="A0A0C2YST7"/>
<name>A0A0C2YST7_PARME</name>
<organism evidence="4 5">
    <name type="scientific">Paramagnetospirillum magnetotacticum MS-1</name>
    <dbReference type="NCBI Taxonomy" id="272627"/>
    <lineage>
        <taxon>Bacteria</taxon>
        <taxon>Pseudomonadati</taxon>
        <taxon>Pseudomonadota</taxon>
        <taxon>Alphaproteobacteria</taxon>
        <taxon>Rhodospirillales</taxon>
        <taxon>Magnetospirillaceae</taxon>
        <taxon>Paramagnetospirillum</taxon>
    </lineage>
</organism>
<proteinExistence type="inferred from homology"/>
<evidence type="ECO:0000313" key="4">
    <source>
        <dbReference type="EMBL" id="KIL97785.1"/>
    </source>
</evidence>
<evidence type="ECO:0000256" key="2">
    <source>
        <dbReference type="ARBA" id="ARBA00007637"/>
    </source>
</evidence>
<evidence type="ECO:0000313" key="5">
    <source>
        <dbReference type="Proteomes" id="UP000031971"/>
    </source>
</evidence>
<dbReference type="Pfam" id="PF01370">
    <property type="entry name" value="Epimerase"/>
    <property type="match status" value="1"/>
</dbReference>
<dbReference type="InterPro" id="IPR036291">
    <property type="entry name" value="NAD(P)-bd_dom_sf"/>
</dbReference>
<reference evidence="4 5" key="1">
    <citation type="submission" date="2015-01" db="EMBL/GenBank/DDBJ databases">
        <title>Genome Sequence of Magnetospirillum magnetotacticum Strain MS-1.</title>
        <authorList>
            <person name="Marinov G.K."/>
            <person name="Smalley M.D."/>
            <person name="DeSalvo G."/>
        </authorList>
    </citation>
    <scope>NUCLEOTIDE SEQUENCE [LARGE SCALE GENOMIC DNA]</scope>
    <source>
        <strain evidence="4 5">MS-1</strain>
    </source>
</reference>